<protein>
    <submittedName>
        <fullName evidence="1">Uncharacterized protein</fullName>
    </submittedName>
</protein>
<evidence type="ECO:0000313" key="1">
    <source>
        <dbReference type="EMBL" id="PBK97007.1"/>
    </source>
</evidence>
<accession>A0A2H3E6M6</accession>
<dbReference type="OrthoDB" id="10349637at2759"/>
<dbReference type="Proteomes" id="UP000217790">
    <property type="component" value="Unassembled WGS sequence"/>
</dbReference>
<dbReference type="InParanoid" id="A0A2H3E6M6"/>
<organism evidence="1 2">
    <name type="scientific">Armillaria gallica</name>
    <name type="common">Bulbous honey fungus</name>
    <name type="synonym">Armillaria bulbosa</name>
    <dbReference type="NCBI Taxonomy" id="47427"/>
    <lineage>
        <taxon>Eukaryota</taxon>
        <taxon>Fungi</taxon>
        <taxon>Dikarya</taxon>
        <taxon>Basidiomycota</taxon>
        <taxon>Agaricomycotina</taxon>
        <taxon>Agaricomycetes</taxon>
        <taxon>Agaricomycetidae</taxon>
        <taxon>Agaricales</taxon>
        <taxon>Marasmiineae</taxon>
        <taxon>Physalacriaceae</taxon>
        <taxon>Armillaria</taxon>
    </lineage>
</organism>
<keyword evidence="2" id="KW-1185">Reference proteome</keyword>
<sequence length="296" mass="34420">MTTFPPELVEIIVYEAWHSEMPAYIRKSFMTTCPQINRTWKAVYAPIASQDIYITNLAYIYYLCDIARLRKSIIYHDFIPRLTRSITCFINLQEELHAMERPAKKVYHYLLGLPNDIGFKTLFPLVPYISFVSRWSTDGCRNLDIPIRVCYRRYLSRVTERGRTRMDLYVSVVDSDPSPRIHELILVSAGMTLDEIGVPGTELTFLTTCENGCLILDGVRYYSQIMSGRPRAQGDIGDISRCLWMAYKGHPRLGCLTTFFNNLEYKRVQRSLPLGQYDIKQYYRKSLSKQWLGDLG</sequence>
<dbReference type="EMBL" id="KZ293650">
    <property type="protein sequence ID" value="PBK97007.1"/>
    <property type="molecule type" value="Genomic_DNA"/>
</dbReference>
<proteinExistence type="predicted"/>
<dbReference type="AlphaFoldDB" id="A0A2H3E6M6"/>
<evidence type="ECO:0000313" key="2">
    <source>
        <dbReference type="Proteomes" id="UP000217790"/>
    </source>
</evidence>
<name>A0A2H3E6M6_ARMGA</name>
<reference evidence="2" key="1">
    <citation type="journal article" date="2017" name="Nat. Ecol. Evol.">
        <title>Genome expansion and lineage-specific genetic innovations in the forest pathogenic fungi Armillaria.</title>
        <authorList>
            <person name="Sipos G."/>
            <person name="Prasanna A.N."/>
            <person name="Walter M.C."/>
            <person name="O'Connor E."/>
            <person name="Balint B."/>
            <person name="Krizsan K."/>
            <person name="Kiss B."/>
            <person name="Hess J."/>
            <person name="Varga T."/>
            <person name="Slot J."/>
            <person name="Riley R."/>
            <person name="Boka B."/>
            <person name="Rigling D."/>
            <person name="Barry K."/>
            <person name="Lee J."/>
            <person name="Mihaltcheva S."/>
            <person name="LaButti K."/>
            <person name="Lipzen A."/>
            <person name="Waldron R."/>
            <person name="Moloney N.M."/>
            <person name="Sperisen C."/>
            <person name="Kredics L."/>
            <person name="Vagvoelgyi C."/>
            <person name="Patrignani A."/>
            <person name="Fitzpatrick D."/>
            <person name="Nagy I."/>
            <person name="Doyle S."/>
            <person name="Anderson J.B."/>
            <person name="Grigoriev I.V."/>
            <person name="Gueldener U."/>
            <person name="Muensterkoetter M."/>
            <person name="Nagy L.G."/>
        </authorList>
    </citation>
    <scope>NUCLEOTIDE SEQUENCE [LARGE SCALE GENOMIC DNA]</scope>
    <source>
        <strain evidence="2">Ar21-2</strain>
    </source>
</reference>
<gene>
    <name evidence="1" type="ORF">ARMGADRAFT_1077126</name>
</gene>